<dbReference type="AlphaFoldDB" id="A0A5J4WJ61"/>
<proteinExistence type="predicted"/>
<name>A0A5J4WJ61_9EUKA</name>
<dbReference type="Proteomes" id="UP000324800">
    <property type="component" value="Unassembled WGS sequence"/>
</dbReference>
<reference evidence="1 2" key="1">
    <citation type="submission" date="2019-03" db="EMBL/GenBank/DDBJ databases">
        <title>Single cell metagenomics reveals metabolic interactions within the superorganism composed of flagellate Streblomastix strix and complex community of Bacteroidetes bacteria on its surface.</title>
        <authorList>
            <person name="Treitli S.C."/>
            <person name="Kolisko M."/>
            <person name="Husnik F."/>
            <person name="Keeling P."/>
            <person name="Hampl V."/>
        </authorList>
    </citation>
    <scope>NUCLEOTIDE SEQUENCE [LARGE SCALE GENOMIC DNA]</scope>
    <source>
        <strain evidence="1">ST1C</strain>
    </source>
</reference>
<accession>A0A5J4WJ61</accession>
<dbReference type="EMBL" id="SNRW01001857">
    <property type="protein sequence ID" value="KAA6394756.1"/>
    <property type="molecule type" value="Genomic_DNA"/>
</dbReference>
<sequence length="100" mass="11222">MSEYKRSVTQLNTVNNESYNTFEYISDQNSYSDPTPQGQNVIYAPPQTMNLSYQSQDGIPPASLPPQLPQAIAIPDFRHDSQKQTIPPAILPFSPPIEKK</sequence>
<evidence type="ECO:0000313" key="2">
    <source>
        <dbReference type="Proteomes" id="UP000324800"/>
    </source>
</evidence>
<comment type="caution">
    <text evidence="1">The sequence shown here is derived from an EMBL/GenBank/DDBJ whole genome shotgun (WGS) entry which is preliminary data.</text>
</comment>
<evidence type="ECO:0000313" key="1">
    <source>
        <dbReference type="EMBL" id="KAA6394756.1"/>
    </source>
</evidence>
<organism evidence="1 2">
    <name type="scientific">Streblomastix strix</name>
    <dbReference type="NCBI Taxonomy" id="222440"/>
    <lineage>
        <taxon>Eukaryota</taxon>
        <taxon>Metamonada</taxon>
        <taxon>Preaxostyla</taxon>
        <taxon>Oxymonadida</taxon>
        <taxon>Streblomastigidae</taxon>
        <taxon>Streblomastix</taxon>
    </lineage>
</organism>
<protein>
    <submittedName>
        <fullName evidence="1">Uncharacterized protein</fullName>
    </submittedName>
</protein>
<gene>
    <name evidence="1" type="ORF">EZS28_009719</name>
</gene>